<evidence type="ECO:0000313" key="4">
    <source>
        <dbReference type="Proteomes" id="UP000319852"/>
    </source>
</evidence>
<proteinExistence type="predicted"/>
<dbReference type="KEGG" id="amob:HG15A2_23330"/>
<sequence length="222" mass="23524" precursor="true">MASASNRSLLTLVTFSMLTASVFTTPATAQQYYYQPNQSYYRNDTREGTVVGGGIGALTGALIGGSKNWEGGALIGAGVGALTGRALGSAQDKADYQQTAVGNSIANQANAQAAAQAVTNYDLTQMTAAGLSDDLIISTIQSRGGRFDMSPDGLIALKQAGVSDRVVLSAQRASGRAVPTPVNPRPVVQVDRPAPVYLKPAPVIHYYHGPRHHYHHRYHGRW</sequence>
<dbReference type="RefSeq" id="WP_218932498.1">
    <property type="nucleotide sequence ID" value="NZ_CP036263.1"/>
</dbReference>
<evidence type="ECO:0000259" key="2">
    <source>
        <dbReference type="Pfam" id="PF13441"/>
    </source>
</evidence>
<protein>
    <recommendedName>
        <fullName evidence="2">YMGG-like Gly-zipper domain-containing protein</fullName>
    </recommendedName>
</protein>
<evidence type="ECO:0000256" key="1">
    <source>
        <dbReference type="SAM" id="SignalP"/>
    </source>
</evidence>
<name>A0A517MVY6_9BACT</name>
<feature type="signal peptide" evidence="1">
    <location>
        <begin position="1"/>
        <end position="29"/>
    </location>
</feature>
<dbReference type="InterPro" id="IPR027367">
    <property type="entry name" value="Gly-zipper_YMGG"/>
</dbReference>
<keyword evidence="4" id="KW-1185">Reference proteome</keyword>
<evidence type="ECO:0000313" key="3">
    <source>
        <dbReference type="EMBL" id="QDS99044.1"/>
    </source>
</evidence>
<organism evidence="3 4">
    <name type="scientific">Adhaeretor mobilis</name>
    <dbReference type="NCBI Taxonomy" id="1930276"/>
    <lineage>
        <taxon>Bacteria</taxon>
        <taxon>Pseudomonadati</taxon>
        <taxon>Planctomycetota</taxon>
        <taxon>Planctomycetia</taxon>
        <taxon>Pirellulales</taxon>
        <taxon>Lacipirellulaceae</taxon>
        <taxon>Adhaeretor</taxon>
    </lineage>
</organism>
<dbReference type="Pfam" id="PF13441">
    <property type="entry name" value="Gly-zipper_YMGG"/>
    <property type="match status" value="1"/>
</dbReference>
<dbReference type="Proteomes" id="UP000319852">
    <property type="component" value="Chromosome"/>
</dbReference>
<dbReference type="EMBL" id="CP036263">
    <property type="protein sequence ID" value="QDS99044.1"/>
    <property type="molecule type" value="Genomic_DNA"/>
</dbReference>
<keyword evidence="1" id="KW-0732">Signal</keyword>
<accession>A0A517MVY6</accession>
<feature type="chain" id="PRO_5022042065" description="YMGG-like Gly-zipper domain-containing protein" evidence="1">
    <location>
        <begin position="30"/>
        <end position="222"/>
    </location>
</feature>
<gene>
    <name evidence="3" type="ORF">HG15A2_23330</name>
</gene>
<dbReference type="AlphaFoldDB" id="A0A517MVY6"/>
<feature type="domain" description="YMGG-like Gly-zipper" evidence="2">
    <location>
        <begin position="44"/>
        <end position="89"/>
    </location>
</feature>
<reference evidence="3 4" key="1">
    <citation type="submission" date="2019-02" db="EMBL/GenBank/DDBJ databases">
        <title>Deep-cultivation of Planctomycetes and their phenomic and genomic characterization uncovers novel biology.</title>
        <authorList>
            <person name="Wiegand S."/>
            <person name="Jogler M."/>
            <person name="Boedeker C."/>
            <person name="Pinto D."/>
            <person name="Vollmers J."/>
            <person name="Rivas-Marin E."/>
            <person name="Kohn T."/>
            <person name="Peeters S.H."/>
            <person name="Heuer A."/>
            <person name="Rast P."/>
            <person name="Oberbeckmann S."/>
            <person name="Bunk B."/>
            <person name="Jeske O."/>
            <person name="Meyerdierks A."/>
            <person name="Storesund J.E."/>
            <person name="Kallscheuer N."/>
            <person name="Luecker S."/>
            <person name="Lage O.M."/>
            <person name="Pohl T."/>
            <person name="Merkel B.J."/>
            <person name="Hornburger P."/>
            <person name="Mueller R.-W."/>
            <person name="Bruemmer F."/>
            <person name="Labrenz M."/>
            <person name="Spormann A.M."/>
            <person name="Op den Camp H."/>
            <person name="Overmann J."/>
            <person name="Amann R."/>
            <person name="Jetten M.S.M."/>
            <person name="Mascher T."/>
            <person name="Medema M.H."/>
            <person name="Devos D.P."/>
            <person name="Kaster A.-K."/>
            <person name="Ovreas L."/>
            <person name="Rohde M."/>
            <person name="Galperin M.Y."/>
            <person name="Jogler C."/>
        </authorList>
    </citation>
    <scope>NUCLEOTIDE SEQUENCE [LARGE SCALE GENOMIC DNA]</scope>
    <source>
        <strain evidence="3 4">HG15A2</strain>
    </source>
</reference>